<reference evidence="1 2" key="1">
    <citation type="submission" date="2016-10" db="EMBL/GenBank/DDBJ databases">
        <authorList>
            <person name="de Groot N.N."/>
        </authorList>
    </citation>
    <scope>NUCLEOTIDE SEQUENCE [LARGE SCALE GENOMIC DNA]</scope>
    <source>
        <strain evidence="1 2">Nv1</strain>
    </source>
</reference>
<evidence type="ECO:0000313" key="1">
    <source>
        <dbReference type="EMBL" id="SEK71401.1"/>
    </source>
</evidence>
<protein>
    <recommendedName>
        <fullName evidence="3">Ribbon-helix-helix protein, copG family</fullName>
    </recommendedName>
</protein>
<dbReference type="SUPFAM" id="SSF47598">
    <property type="entry name" value="Ribbon-helix-helix"/>
    <property type="match status" value="1"/>
</dbReference>
<keyword evidence="2" id="KW-1185">Reference proteome</keyword>
<dbReference type="RefSeq" id="WP_143053043.1">
    <property type="nucleotide sequence ID" value="NZ_FOBH01000002.1"/>
</dbReference>
<sequence>MATTSLKLSDELKQRTIAAAEKKGVSPHAFMVQAIERAATAAESRASFVGEAQAAREKMLSTGKGFHVNEVHTYLKARIAGNNSVKPKAKSWRS</sequence>
<accession>A0A1H7J9M9</accession>
<dbReference type="CDD" id="cd21631">
    <property type="entry name" value="RHH_CopG_NikR-like"/>
    <property type="match status" value="1"/>
</dbReference>
<gene>
    <name evidence="1" type="ORF">SAMN05216387_102429</name>
</gene>
<dbReference type="GO" id="GO:0006355">
    <property type="term" value="P:regulation of DNA-templated transcription"/>
    <property type="evidence" value="ECO:0007669"/>
    <property type="project" value="InterPro"/>
</dbReference>
<dbReference type="EMBL" id="FOBH01000002">
    <property type="protein sequence ID" value="SEK71401.1"/>
    <property type="molecule type" value="Genomic_DNA"/>
</dbReference>
<dbReference type="AlphaFoldDB" id="A0A1H7J9M9"/>
<name>A0A1H7J9M9_9PROT</name>
<dbReference type="InterPro" id="IPR010985">
    <property type="entry name" value="Ribbon_hlx_hlx"/>
</dbReference>
<evidence type="ECO:0000313" key="2">
    <source>
        <dbReference type="Proteomes" id="UP000198620"/>
    </source>
</evidence>
<organism evidence="1 2">
    <name type="scientific">Nitrosovibrio tenuis</name>
    <dbReference type="NCBI Taxonomy" id="1233"/>
    <lineage>
        <taxon>Bacteria</taxon>
        <taxon>Pseudomonadati</taxon>
        <taxon>Pseudomonadota</taxon>
        <taxon>Betaproteobacteria</taxon>
        <taxon>Nitrosomonadales</taxon>
        <taxon>Nitrosomonadaceae</taxon>
        <taxon>Nitrosovibrio</taxon>
    </lineage>
</organism>
<evidence type="ECO:0008006" key="3">
    <source>
        <dbReference type="Google" id="ProtNLM"/>
    </source>
</evidence>
<dbReference type="OrthoDB" id="8564132at2"/>
<dbReference type="Proteomes" id="UP000198620">
    <property type="component" value="Unassembled WGS sequence"/>
</dbReference>
<dbReference type="STRING" id="1233.SAMN05216387_102429"/>
<proteinExistence type="predicted"/>